<dbReference type="EC" id="3.5.1.88" evidence="2"/>
<dbReference type="NCBIfam" id="TIGR00079">
    <property type="entry name" value="pept_deformyl"/>
    <property type="match status" value="1"/>
</dbReference>
<dbReference type="RefSeq" id="WP_160974675.1">
    <property type="nucleotide sequence ID" value="NZ_WWEN01000007.1"/>
</dbReference>
<comment type="cofactor">
    <cofactor evidence="2">
        <name>Fe(2+)</name>
        <dbReference type="ChEBI" id="CHEBI:29033"/>
    </cofactor>
    <text evidence="2">Binds 1 Fe(2+) ion.</text>
</comment>
<organism evidence="3 4">
    <name type="scientific">Thalassovita mangrovi</name>
    <dbReference type="NCBI Taxonomy" id="2692236"/>
    <lineage>
        <taxon>Bacteria</taxon>
        <taxon>Pseudomonadati</taxon>
        <taxon>Pseudomonadota</taxon>
        <taxon>Alphaproteobacteria</taxon>
        <taxon>Rhodobacterales</taxon>
        <taxon>Roseobacteraceae</taxon>
        <taxon>Thalassovita</taxon>
    </lineage>
</organism>
<dbReference type="PIRSF" id="PIRSF004749">
    <property type="entry name" value="Pep_def"/>
    <property type="match status" value="1"/>
</dbReference>
<dbReference type="InterPro" id="IPR036821">
    <property type="entry name" value="Peptide_deformylase_sf"/>
</dbReference>
<keyword evidence="4" id="KW-1185">Reference proteome</keyword>
<comment type="caution">
    <text evidence="3">The sequence shown here is derived from an EMBL/GenBank/DDBJ whole genome shotgun (WGS) entry which is preliminary data.</text>
</comment>
<feature type="binding site" evidence="2">
    <location>
        <position position="93"/>
    </location>
    <ligand>
        <name>Fe cation</name>
        <dbReference type="ChEBI" id="CHEBI:24875"/>
    </ligand>
</feature>
<gene>
    <name evidence="2 3" type="primary">def</name>
    <name evidence="3" type="ORF">GR167_15730</name>
</gene>
<feature type="binding site" evidence="2">
    <location>
        <position position="135"/>
    </location>
    <ligand>
        <name>Fe cation</name>
        <dbReference type="ChEBI" id="CHEBI:24875"/>
    </ligand>
</feature>
<dbReference type="InterPro" id="IPR023635">
    <property type="entry name" value="Peptide_deformylase"/>
</dbReference>
<evidence type="ECO:0000313" key="4">
    <source>
        <dbReference type="Proteomes" id="UP000479043"/>
    </source>
</evidence>
<keyword evidence="2" id="KW-0408">Iron</keyword>
<dbReference type="PANTHER" id="PTHR10458:SF22">
    <property type="entry name" value="PEPTIDE DEFORMYLASE"/>
    <property type="match status" value="1"/>
</dbReference>
<keyword evidence="2 3" id="KW-0378">Hydrolase</keyword>
<comment type="function">
    <text evidence="2">Removes the formyl group from the N-terminal Met of newly synthesized proteins. Requires at least a dipeptide for an efficient rate of reaction. N-terminal L-methionine is a prerequisite for activity but the enzyme has broad specificity at other positions.</text>
</comment>
<evidence type="ECO:0000256" key="1">
    <source>
        <dbReference type="ARBA" id="ARBA00010759"/>
    </source>
</evidence>
<feature type="active site" evidence="2">
    <location>
        <position position="136"/>
    </location>
</feature>
<dbReference type="NCBIfam" id="NF001159">
    <property type="entry name" value="PRK00150.1-3"/>
    <property type="match status" value="1"/>
</dbReference>
<dbReference type="Pfam" id="PF01327">
    <property type="entry name" value="Pep_deformylase"/>
    <property type="match status" value="1"/>
</dbReference>
<dbReference type="EMBL" id="WWEN01000007">
    <property type="protein sequence ID" value="MYM56770.1"/>
    <property type="molecule type" value="Genomic_DNA"/>
</dbReference>
<dbReference type="PANTHER" id="PTHR10458">
    <property type="entry name" value="PEPTIDE DEFORMYLASE"/>
    <property type="match status" value="1"/>
</dbReference>
<keyword evidence="2" id="KW-0479">Metal-binding</keyword>
<accession>A0A6L8LQC5</accession>
<evidence type="ECO:0000256" key="2">
    <source>
        <dbReference type="HAMAP-Rule" id="MF_00163"/>
    </source>
</evidence>
<name>A0A6L8LQC5_9RHOB</name>
<dbReference type="CDD" id="cd00487">
    <property type="entry name" value="Pep_deformylase"/>
    <property type="match status" value="1"/>
</dbReference>
<feature type="binding site" evidence="2">
    <location>
        <position position="139"/>
    </location>
    <ligand>
        <name>Fe cation</name>
        <dbReference type="ChEBI" id="CHEBI:24875"/>
    </ligand>
</feature>
<sequence length="166" mass="18233">MSILPILKWPDPRLSQPCDPVAPGEDVSDLITDMLETMYDAPGRGLAAPQVGVMKRVFVMDCGWKDGDMTPVICINPEIVASSEEVVSGEEGCLSIPDAPAEVTRPERITLRWTGLDGAVQESELTGFEAKCAQHEYDHLDGLVIFDRLSDEDRARIEGAYLETLK</sequence>
<proteinExistence type="inferred from homology"/>
<protein>
    <recommendedName>
        <fullName evidence="2">Peptide deformylase</fullName>
        <shortName evidence="2">PDF</shortName>
        <ecNumber evidence="2">3.5.1.88</ecNumber>
    </recommendedName>
    <alternativeName>
        <fullName evidence="2">Polypeptide deformylase</fullName>
    </alternativeName>
</protein>
<evidence type="ECO:0000313" key="3">
    <source>
        <dbReference type="EMBL" id="MYM56770.1"/>
    </source>
</evidence>
<keyword evidence="2" id="KW-0648">Protein biosynthesis</keyword>
<dbReference type="GO" id="GO:0042586">
    <property type="term" value="F:peptide deformylase activity"/>
    <property type="evidence" value="ECO:0007669"/>
    <property type="project" value="UniProtKB-UniRule"/>
</dbReference>
<dbReference type="AlphaFoldDB" id="A0A6L8LQC5"/>
<dbReference type="SUPFAM" id="SSF56420">
    <property type="entry name" value="Peptide deformylase"/>
    <property type="match status" value="1"/>
</dbReference>
<dbReference type="PRINTS" id="PR01576">
    <property type="entry name" value="PDEFORMYLASE"/>
</dbReference>
<dbReference type="Proteomes" id="UP000479043">
    <property type="component" value="Unassembled WGS sequence"/>
</dbReference>
<dbReference type="GO" id="GO:0006412">
    <property type="term" value="P:translation"/>
    <property type="evidence" value="ECO:0007669"/>
    <property type="project" value="UniProtKB-UniRule"/>
</dbReference>
<comment type="similarity">
    <text evidence="1 2">Belongs to the polypeptide deformylase family.</text>
</comment>
<reference evidence="3 4" key="1">
    <citation type="submission" date="2020-01" db="EMBL/GenBank/DDBJ databases">
        <authorList>
            <person name="Chen S."/>
        </authorList>
    </citation>
    <scope>NUCLEOTIDE SEQUENCE [LARGE SCALE GENOMIC DNA]</scope>
    <source>
        <strain evidence="3 4">GS-10</strain>
    </source>
</reference>
<dbReference type="Gene3D" id="3.90.45.10">
    <property type="entry name" value="Peptide deformylase"/>
    <property type="match status" value="1"/>
</dbReference>
<dbReference type="HAMAP" id="MF_00163">
    <property type="entry name" value="Pep_deformylase"/>
    <property type="match status" value="1"/>
</dbReference>
<dbReference type="GO" id="GO:0046872">
    <property type="term" value="F:metal ion binding"/>
    <property type="evidence" value="ECO:0007669"/>
    <property type="project" value="UniProtKB-KW"/>
</dbReference>
<comment type="catalytic activity">
    <reaction evidence="2">
        <text>N-terminal N-formyl-L-methionyl-[peptide] + H2O = N-terminal L-methionyl-[peptide] + formate</text>
        <dbReference type="Rhea" id="RHEA:24420"/>
        <dbReference type="Rhea" id="RHEA-COMP:10639"/>
        <dbReference type="Rhea" id="RHEA-COMP:10640"/>
        <dbReference type="ChEBI" id="CHEBI:15377"/>
        <dbReference type="ChEBI" id="CHEBI:15740"/>
        <dbReference type="ChEBI" id="CHEBI:49298"/>
        <dbReference type="ChEBI" id="CHEBI:64731"/>
        <dbReference type="EC" id="3.5.1.88"/>
    </reaction>
</comment>